<dbReference type="FunFam" id="3.40.50.300:FF:000342">
    <property type="entry name" value="Protein strawberry notch homolog 2"/>
    <property type="match status" value="1"/>
</dbReference>
<dbReference type="OrthoDB" id="421838at2759"/>
<feature type="compositionally biased region" description="Low complexity" evidence="8">
    <location>
        <begin position="91"/>
        <end position="129"/>
    </location>
</feature>
<dbReference type="GO" id="GO:0008270">
    <property type="term" value="F:zinc ion binding"/>
    <property type="evidence" value="ECO:0007669"/>
    <property type="project" value="UniProtKB-KW"/>
</dbReference>
<protein>
    <submittedName>
        <fullName evidence="11">Udp-glycosyltransferase</fullName>
    </submittedName>
</protein>
<dbReference type="GO" id="GO:0031490">
    <property type="term" value="F:chromatin DNA binding"/>
    <property type="evidence" value="ECO:0007669"/>
    <property type="project" value="TreeGrafter"/>
</dbReference>
<evidence type="ECO:0000256" key="4">
    <source>
        <dbReference type="ARBA" id="ARBA00022833"/>
    </source>
</evidence>
<dbReference type="Gene3D" id="3.30.40.10">
    <property type="entry name" value="Zinc/RING finger domain, C3HC4 (zinc finger)"/>
    <property type="match status" value="1"/>
</dbReference>
<dbReference type="PANTHER" id="PTHR12706:SF13">
    <property type="entry name" value="PROTEIN FORGETTER 1"/>
    <property type="match status" value="1"/>
</dbReference>
<keyword evidence="6" id="KW-0804">Transcription</keyword>
<dbReference type="Proteomes" id="UP001141552">
    <property type="component" value="Unassembled WGS sequence"/>
</dbReference>
<dbReference type="EMBL" id="JAKUCV010003991">
    <property type="protein sequence ID" value="KAJ4836924.1"/>
    <property type="molecule type" value="Genomic_DNA"/>
</dbReference>
<dbReference type="SUPFAM" id="SSF57903">
    <property type="entry name" value="FYVE/PHD zinc finger"/>
    <property type="match status" value="1"/>
</dbReference>
<dbReference type="Pfam" id="PF23548">
    <property type="entry name" value="Zn_ribbon_FGT1_2"/>
    <property type="match status" value="1"/>
</dbReference>
<dbReference type="Pfam" id="PF13871">
    <property type="entry name" value="Helicase_C_4"/>
    <property type="match status" value="1"/>
</dbReference>
<dbReference type="Pfam" id="PF23547">
    <property type="entry name" value="Zn_ribbon_FGT1_1"/>
    <property type="match status" value="1"/>
</dbReference>
<evidence type="ECO:0000256" key="7">
    <source>
        <dbReference type="PROSITE-ProRule" id="PRU00175"/>
    </source>
</evidence>
<dbReference type="InterPro" id="IPR057025">
    <property type="entry name" value="Znr_FGT1_2"/>
</dbReference>
<organism evidence="11 12">
    <name type="scientific">Turnera subulata</name>
    <dbReference type="NCBI Taxonomy" id="218843"/>
    <lineage>
        <taxon>Eukaryota</taxon>
        <taxon>Viridiplantae</taxon>
        <taxon>Streptophyta</taxon>
        <taxon>Embryophyta</taxon>
        <taxon>Tracheophyta</taxon>
        <taxon>Spermatophyta</taxon>
        <taxon>Magnoliopsida</taxon>
        <taxon>eudicotyledons</taxon>
        <taxon>Gunneridae</taxon>
        <taxon>Pentapetalae</taxon>
        <taxon>rosids</taxon>
        <taxon>fabids</taxon>
        <taxon>Malpighiales</taxon>
        <taxon>Passifloraceae</taxon>
        <taxon>Turnera</taxon>
    </lineage>
</organism>
<keyword evidence="12" id="KW-1185">Reference proteome</keyword>
<keyword evidence="3 7" id="KW-0863">Zinc-finger</keyword>
<evidence type="ECO:0000313" key="11">
    <source>
        <dbReference type="EMBL" id="KAJ4836924.1"/>
    </source>
</evidence>
<comment type="caution">
    <text evidence="11">The sequence shown here is derived from an EMBL/GenBank/DDBJ whole genome shotgun (WGS) entry which is preliminary data.</text>
</comment>
<dbReference type="Pfam" id="PF25373">
    <property type="entry name" value="SBNO"/>
    <property type="match status" value="1"/>
</dbReference>
<evidence type="ECO:0000259" key="10">
    <source>
        <dbReference type="PROSITE" id="PS50089"/>
    </source>
</evidence>
<dbReference type="PROSITE" id="PS50089">
    <property type="entry name" value="ZF_RING_2"/>
    <property type="match status" value="1"/>
</dbReference>
<proteinExistence type="inferred from homology"/>
<feature type="region of interest" description="Disordered" evidence="8">
    <location>
        <begin position="648"/>
        <end position="709"/>
    </location>
</feature>
<reference evidence="11" key="2">
    <citation type="journal article" date="2023" name="Plants (Basel)">
        <title>Annotation of the Turnera subulata (Passifloraceae) Draft Genome Reveals the S-Locus Evolved after the Divergence of Turneroideae from Passifloroideae in a Stepwise Manner.</title>
        <authorList>
            <person name="Henning P.M."/>
            <person name="Roalson E.H."/>
            <person name="Mir W."/>
            <person name="McCubbin A.G."/>
            <person name="Shore J.S."/>
        </authorList>
    </citation>
    <scope>NUCLEOTIDE SEQUENCE</scope>
    <source>
        <strain evidence="11">F60SS</strain>
    </source>
</reference>
<dbReference type="InterPro" id="IPR001965">
    <property type="entry name" value="Znf_PHD"/>
</dbReference>
<dbReference type="InterPro" id="IPR011011">
    <property type="entry name" value="Znf_FYVE_PHD"/>
</dbReference>
<evidence type="ECO:0000256" key="6">
    <source>
        <dbReference type="ARBA" id="ARBA00023163"/>
    </source>
</evidence>
<evidence type="ECO:0000256" key="1">
    <source>
        <dbReference type="ARBA" id="ARBA00006992"/>
    </source>
</evidence>
<dbReference type="Gene3D" id="3.40.50.300">
    <property type="entry name" value="P-loop containing nucleotide triphosphate hydrolases"/>
    <property type="match status" value="1"/>
</dbReference>
<comment type="similarity">
    <text evidence="1">Belongs to the SBNO family.</text>
</comment>
<name>A0A9Q0JCV8_9ROSI</name>
<feature type="region of interest" description="Disordered" evidence="8">
    <location>
        <begin position="233"/>
        <end position="263"/>
    </location>
</feature>
<dbReference type="InterPro" id="IPR027417">
    <property type="entry name" value="P-loop_NTPase"/>
</dbReference>
<dbReference type="InterPro" id="IPR001841">
    <property type="entry name" value="Znf_RING"/>
</dbReference>
<dbReference type="InterPro" id="IPR026937">
    <property type="entry name" value="SBNO_Helicase_C_dom"/>
</dbReference>
<dbReference type="PROSITE" id="PS50016">
    <property type="entry name" value="ZF_PHD_2"/>
    <property type="match status" value="1"/>
</dbReference>
<dbReference type="InterPro" id="IPR026741">
    <property type="entry name" value="SNO"/>
</dbReference>
<gene>
    <name evidence="11" type="primary">FGT1</name>
    <name evidence="11" type="ORF">Tsubulata_022031</name>
</gene>
<sequence length="1313" mass="144803">MTQPSVPPPLAVQPPPIPALPTAGVGGGGVQVRCAGCGLVLNVPPGQSKFVCIRCKMPQKLPPELLNPGPSSNNPTAAAAGGDAESNALKLTTTSTTTTTTSSSSPLRQQQQVQQPQQQQQQQLQQVPTHGIDPTKIQLPCANCKALLNVPHGMTHFSCPQCLVDLAVDFSKLNKFLPPPHLPLPLPHLGLPPPPFHPPEEVNEVAIEVEREEDEGGTVGDTFTDYRPPKLSIGPPHPDPVVETSSLSAVQPPEPTYDPKTKDDLERTQALSCLQIETLVYASQRHLQHLPNGTRAGFFVGDGAGVGKGRTIAGLIWENWCHGRRKALWISVGSDLKFDARRDLDDVGATYIEVHALNKLPYSKLDSKSVGVMEGVIFLTYNSLIASSEKGRSRLTQLVQWCGSGFDGLLIFDECHKAKNLVPESGSQPTRTGEAVLEIQARLPESRVIYCSATGASEPRNMGYMVRLGLWGAGTCFENFQAFLGALEKGGVGALELVAMDMKARGMYICRTLSYKGAEFEVVEAPLEDEMMEMYTKAAIFWAELRLELLTASAFLSDGKPVNSQIWRVYWSSHQRFFRHMCMSAKVPAAVRLAKKALAEDKCVVIGLQSTGEARTEEAVTKYGHELDDFVSGPRELMLKFVEENYPLPEEPESLQEDENVKELQRKRHSAAPDVSLKGRVRKAAKWQPASDDESDKESDTDSAHDSSESDDEFQICNICNQEAVGKKLLQCSCCGQVLHAACLDPSITDVASEDWSCPSCKEKTDEYLQKKQQYLTQLRIRYQKAVERKSKILEIIRAMDLPNNPLDDLIDQLGGPDKVAEMTGRRGMLVRASSGKGVTYQLRNNKDVTVEMVNMHEKQQFMDGKKLVAIISEAGSAGVSLQADRRAKNQRRRVHLTLELPWSADRAIQQFGRTHRSNQASAPEYRLLFTNLGGERRFASIVAKRLESLGALTQGDRRAGPTLSAYNYDSSYGKRALMAMYRGIMEQDTLPVVPPGCSSEKPETVQDFIMKAKAALVSVGIVRDSVPGNGNGKLSGRIIDSDMHDVGRFLNRLLGLAPDIQNRLFELFASILDLLVQNARIEGNLDSGIVDMRANIIELQGTPKTVHVDQMSGASTVLFTFTLDRGITWESASAMLEEKRKDGLGSSYDGFYESKREWLGRRHFILAFESAASGMFKIVRPAVGESVREMPLTELKNKYRKLPSLEKARAGWEDEYDVSSKQCMHGRNCKLGKFCTVGRRLQEVNVLGGLILPVWGTIEKALSKQARQSHKRLRVVRLETTTDNQRIVGLLVPNAAVEAVLQDLAWVQDIDD</sequence>
<evidence type="ECO:0000313" key="12">
    <source>
        <dbReference type="Proteomes" id="UP001141552"/>
    </source>
</evidence>
<feature type="region of interest" description="Disordered" evidence="8">
    <location>
        <begin position="64"/>
        <end position="129"/>
    </location>
</feature>
<reference evidence="11" key="1">
    <citation type="submission" date="2022-02" db="EMBL/GenBank/DDBJ databases">
        <authorList>
            <person name="Henning P.M."/>
            <person name="McCubbin A.G."/>
            <person name="Shore J.S."/>
        </authorList>
    </citation>
    <scope>NUCLEOTIDE SEQUENCE</scope>
    <source>
        <strain evidence="11">F60SS</strain>
        <tissue evidence="11">Leaves</tissue>
    </source>
</reference>
<dbReference type="SMART" id="SM00249">
    <property type="entry name" value="PHD"/>
    <property type="match status" value="1"/>
</dbReference>
<dbReference type="InterPro" id="IPR019787">
    <property type="entry name" value="Znf_PHD-finger"/>
</dbReference>
<feature type="compositionally biased region" description="Basic and acidic residues" evidence="8">
    <location>
        <begin position="698"/>
        <end position="708"/>
    </location>
</feature>
<evidence type="ECO:0000256" key="8">
    <source>
        <dbReference type="SAM" id="MobiDB-lite"/>
    </source>
</evidence>
<dbReference type="InterPro" id="IPR019786">
    <property type="entry name" value="Zinc_finger_PHD-type_CS"/>
</dbReference>
<dbReference type="InterPro" id="IPR057332">
    <property type="entry name" value="SBNO_a/b_dom"/>
</dbReference>
<dbReference type="InterPro" id="IPR057024">
    <property type="entry name" value="Znr_FGT1_1"/>
</dbReference>
<dbReference type="GO" id="GO:0005634">
    <property type="term" value="C:nucleus"/>
    <property type="evidence" value="ECO:0007669"/>
    <property type="project" value="TreeGrafter"/>
</dbReference>
<dbReference type="InterPro" id="IPR039187">
    <property type="entry name" value="SNO_AAA"/>
</dbReference>
<dbReference type="SUPFAM" id="SSF52540">
    <property type="entry name" value="P-loop containing nucleoside triphosphate hydrolases"/>
    <property type="match status" value="2"/>
</dbReference>
<dbReference type="GO" id="GO:0006355">
    <property type="term" value="P:regulation of DNA-templated transcription"/>
    <property type="evidence" value="ECO:0007669"/>
    <property type="project" value="InterPro"/>
</dbReference>
<dbReference type="GO" id="GO:0042393">
    <property type="term" value="F:histone binding"/>
    <property type="evidence" value="ECO:0007669"/>
    <property type="project" value="TreeGrafter"/>
</dbReference>
<evidence type="ECO:0000256" key="2">
    <source>
        <dbReference type="ARBA" id="ARBA00022723"/>
    </source>
</evidence>
<evidence type="ECO:0000256" key="5">
    <source>
        <dbReference type="ARBA" id="ARBA00023015"/>
    </source>
</evidence>
<keyword evidence="4" id="KW-0862">Zinc</keyword>
<dbReference type="Pfam" id="PF13872">
    <property type="entry name" value="AAA_34"/>
    <property type="match status" value="1"/>
</dbReference>
<feature type="domain" description="PHD-type" evidence="9">
    <location>
        <begin position="714"/>
        <end position="764"/>
    </location>
</feature>
<accession>A0A9Q0JCV8</accession>
<dbReference type="PROSITE" id="PS01359">
    <property type="entry name" value="ZF_PHD_1"/>
    <property type="match status" value="1"/>
</dbReference>
<dbReference type="PANTHER" id="PTHR12706">
    <property type="entry name" value="STRAWBERRY NOTCH-RELATED"/>
    <property type="match status" value="1"/>
</dbReference>
<evidence type="ECO:0000256" key="3">
    <source>
        <dbReference type="ARBA" id="ARBA00022771"/>
    </source>
</evidence>
<dbReference type="InterPro" id="IPR013083">
    <property type="entry name" value="Znf_RING/FYVE/PHD"/>
</dbReference>
<keyword evidence="5" id="KW-0805">Transcription regulation</keyword>
<keyword evidence="2" id="KW-0479">Metal-binding</keyword>
<feature type="domain" description="RING-type" evidence="10">
    <location>
        <begin position="717"/>
        <end position="762"/>
    </location>
</feature>
<evidence type="ECO:0000259" key="9">
    <source>
        <dbReference type="PROSITE" id="PS50016"/>
    </source>
</evidence>
<dbReference type="Pfam" id="PF00628">
    <property type="entry name" value="PHD"/>
    <property type="match status" value="1"/>
</dbReference>